<keyword evidence="3 9" id="KW-0732">Signal</keyword>
<feature type="domain" description="C5a peptidase/Subtilisin-like protease SBT2-like Fn3-like" evidence="11">
    <location>
        <begin position="454"/>
        <end position="563"/>
    </location>
</feature>
<dbReference type="InterPro" id="IPR022398">
    <property type="entry name" value="Peptidase_S8_His-AS"/>
</dbReference>
<dbReference type="InterPro" id="IPR050131">
    <property type="entry name" value="Peptidase_S8_subtilisin-like"/>
</dbReference>
<feature type="chain" id="PRO_5040484763" description="Peptidase S8/S53 domain-containing protein" evidence="9">
    <location>
        <begin position="21"/>
        <end position="748"/>
    </location>
</feature>
<dbReference type="GO" id="GO:0006508">
    <property type="term" value="P:proteolysis"/>
    <property type="evidence" value="ECO:0007669"/>
    <property type="project" value="UniProtKB-KW"/>
</dbReference>
<proteinExistence type="inferred from homology"/>
<dbReference type="InterPro" id="IPR036852">
    <property type="entry name" value="Peptidase_S8/S53_dom_sf"/>
</dbReference>
<dbReference type="Pfam" id="PF06280">
    <property type="entry name" value="fn3_5"/>
    <property type="match status" value="1"/>
</dbReference>
<reference evidence="12" key="1">
    <citation type="journal article" date="2021" name="J Fungi (Basel)">
        <title>Genomic and Metabolomic Analyses of the Marine Fungus Emericellopsis cladophorae: Insights into Saltwater Adaptability Mechanisms and Its Biosynthetic Potential.</title>
        <authorList>
            <person name="Goncalves M.F.M."/>
            <person name="Hilario S."/>
            <person name="Van de Peer Y."/>
            <person name="Esteves A.C."/>
            <person name="Alves A."/>
        </authorList>
    </citation>
    <scope>NUCLEOTIDE SEQUENCE</scope>
    <source>
        <strain evidence="12">MUM 19.33</strain>
    </source>
</reference>
<feature type="signal peptide" evidence="9">
    <location>
        <begin position="1"/>
        <end position="20"/>
    </location>
</feature>
<dbReference type="InterPro" id="IPR023828">
    <property type="entry name" value="Peptidase_S8_Ser-AS"/>
</dbReference>
<keyword evidence="4 7" id="KW-0378">Hydrolase</keyword>
<dbReference type="GO" id="GO:0004252">
    <property type="term" value="F:serine-type endopeptidase activity"/>
    <property type="evidence" value="ECO:0007669"/>
    <property type="project" value="UniProtKB-UniRule"/>
</dbReference>
<evidence type="ECO:0000256" key="2">
    <source>
        <dbReference type="ARBA" id="ARBA00022670"/>
    </source>
</evidence>
<feature type="domain" description="Peptidase S8/S53" evidence="10">
    <location>
        <begin position="249"/>
        <end position="389"/>
    </location>
</feature>
<dbReference type="PROSITE" id="PS00138">
    <property type="entry name" value="SUBTILASE_SER"/>
    <property type="match status" value="1"/>
</dbReference>
<evidence type="ECO:0000313" key="13">
    <source>
        <dbReference type="Proteomes" id="UP001055219"/>
    </source>
</evidence>
<dbReference type="OrthoDB" id="10256524at2759"/>
<protein>
    <recommendedName>
        <fullName evidence="14">Peptidase S8/S53 domain-containing protein</fullName>
    </recommendedName>
</protein>
<evidence type="ECO:0000256" key="1">
    <source>
        <dbReference type="ARBA" id="ARBA00011073"/>
    </source>
</evidence>
<evidence type="ECO:0008006" key="14">
    <source>
        <dbReference type="Google" id="ProtNLM"/>
    </source>
</evidence>
<dbReference type="InterPro" id="IPR023827">
    <property type="entry name" value="Peptidase_S8_Asp-AS"/>
</dbReference>
<dbReference type="SUPFAM" id="SSF52743">
    <property type="entry name" value="Subtilisin-like"/>
    <property type="match status" value="1"/>
</dbReference>
<keyword evidence="2 7" id="KW-0645">Protease</keyword>
<accession>A0A9P9XYA4</accession>
<dbReference type="PROSITE" id="PS00137">
    <property type="entry name" value="SUBTILASE_HIS"/>
    <property type="match status" value="1"/>
</dbReference>
<dbReference type="EMBL" id="JAGIXG020000039">
    <property type="protein sequence ID" value="KAI6779935.1"/>
    <property type="molecule type" value="Genomic_DNA"/>
</dbReference>
<keyword evidence="13" id="KW-1185">Reference proteome</keyword>
<evidence type="ECO:0000259" key="10">
    <source>
        <dbReference type="Pfam" id="PF00082"/>
    </source>
</evidence>
<dbReference type="Gene3D" id="3.40.50.200">
    <property type="entry name" value="Peptidase S8/S53 domain"/>
    <property type="match status" value="1"/>
</dbReference>
<comment type="caution">
    <text evidence="12">The sequence shown here is derived from an EMBL/GenBank/DDBJ whole genome shotgun (WGS) entry which is preliminary data.</text>
</comment>
<dbReference type="PROSITE" id="PS51892">
    <property type="entry name" value="SUBTILASE"/>
    <property type="match status" value="1"/>
</dbReference>
<evidence type="ECO:0000256" key="3">
    <source>
        <dbReference type="ARBA" id="ARBA00022729"/>
    </source>
</evidence>
<dbReference type="InterPro" id="IPR034187">
    <property type="entry name" value="Peptidases_S8_5"/>
</dbReference>
<feature type="active site" description="Charge relay system" evidence="6 7">
    <location>
        <position position="370"/>
    </location>
</feature>
<dbReference type="PANTHER" id="PTHR43806">
    <property type="entry name" value="PEPTIDASE S8"/>
    <property type="match status" value="1"/>
</dbReference>
<dbReference type="Proteomes" id="UP001055219">
    <property type="component" value="Unassembled WGS sequence"/>
</dbReference>
<evidence type="ECO:0000256" key="5">
    <source>
        <dbReference type="ARBA" id="ARBA00022825"/>
    </source>
</evidence>
<evidence type="ECO:0000256" key="7">
    <source>
        <dbReference type="PROSITE-ProRule" id="PRU01240"/>
    </source>
</evidence>
<dbReference type="InterPro" id="IPR015500">
    <property type="entry name" value="Peptidase_S8_subtilisin-rel"/>
</dbReference>
<reference evidence="12" key="2">
    <citation type="submission" date="2022-07" db="EMBL/GenBank/DDBJ databases">
        <authorList>
            <person name="Goncalves M.F.M."/>
            <person name="Hilario S."/>
            <person name="Van De Peer Y."/>
            <person name="Esteves A.C."/>
            <person name="Alves A."/>
        </authorList>
    </citation>
    <scope>NUCLEOTIDE SEQUENCE</scope>
    <source>
        <strain evidence="12">MUM 19.33</strain>
    </source>
</reference>
<dbReference type="PRINTS" id="PR00723">
    <property type="entry name" value="SUBTILISIN"/>
</dbReference>
<feature type="active site" description="Charge relay system" evidence="6 7">
    <location>
        <position position="164"/>
    </location>
</feature>
<evidence type="ECO:0000256" key="4">
    <source>
        <dbReference type="ARBA" id="ARBA00022801"/>
    </source>
</evidence>
<dbReference type="PROSITE" id="PS00136">
    <property type="entry name" value="SUBTILASE_ASP"/>
    <property type="match status" value="1"/>
</dbReference>
<dbReference type="InterPro" id="IPR010435">
    <property type="entry name" value="C5a/SBT2-like_Fn3"/>
</dbReference>
<dbReference type="PANTHER" id="PTHR43806:SF66">
    <property type="entry name" value="SERIN ENDOPEPTIDASE"/>
    <property type="match status" value="1"/>
</dbReference>
<sequence>MKMRFSQLLAVLSLTASARCNVPKSHITRGSVLKQPEDRTEHGQTSRYIIETERGTRPGVMLQQMDPKSGPSPSNSYYKEFDCSDIFSGFSIETQSENEDTVRSMPGVANVWPMRSVPLAPIAKRRPFYPDTVAKKYSMHQWTGVDKLHAQGIRGQGVKVAVIDTGIDYTHEALGGCFGPGCKVAGGYDLVGTNWSNQDEVKSPKHPDDDPMDFYGHGTHVAGIIAADNDWLIGVAPDAELLSYKVFADADVITASIGSPNGFADNPWAVVASRLVEKGVVVTISAGNEGSQGPFYSSSGSNGDGVLSTAAVNVTGMPNATFADSKPLAAYFTSWGPTNELHLKPEIGAPGVNVVSTVPSQQYEEMSGTSMAAPYIAGVAALYLGYHGGRSYNGPGIAQTVVDRIATSGRSVAWSAADIQLNKTAPPFQVGSGLVDAWKVLHYTTQVTSKPFALLDTESFQSDWSATITNNGNQTVTYDFELEPQEGFEMLDTYYGIKSLFEIQPMTIVPNVTLSEPVVLRPGQTRDVDFFFVLPDVDDDLLPMYGGKVHINGNNGERVSIPYGGAAYDTEKEFDTMFSTVPYLSGDAGRPRWAFDVESDPLDYAELSSRLRYACFHLRWDIFTRYWDEANWVLPATPGLGGYIGSATSFRDADLYWYFDPETMDKDDTIAFPITRAPRGQESYWWFGKLANGSYIQPGNYTMRFAALRPYGNPNMSDHWDVLRTPFEVLPHSNTSTNATRLMKRAYY</sequence>
<dbReference type="RefSeq" id="XP_051360791.1">
    <property type="nucleotide sequence ID" value="XM_051508039.1"/>
</dbReference>
<name>A0A9P9XYA4_9HYPO</name>
<evidence type="ECO:0000256" key="8">
    <source>
        <dbReference type="RuleBase" id="RU003355"/>
    </source>
</evidence>
<evidence type="ECO:0000256" key="6">
    <source>
        <dbReference type="PIRSR" id="PIRSR615500-1"/>
    </source>
</evidence>
<dbReference type="GeneID" id="75826756"/>
<dbReference type="AlphaFoldDB" id="A0A9P9XYA4"/>
<dbReference type="GO" id="GO:0016020">
    <property type="term" value="C:membrane"/>
    <property type="evidence" value="ECO:0007669"/>
    <property type="project" value="InterPro"/>
</dbReference>
<feature type="active site" description="Charge relay system" evidence="6 7">
    <location>
        <position position="217"/>
    </location>
</feature>
<evidence type="ECO:0000313" key="12">
    <source>
        <dbReference type="EMBL" id="KAI6779935.1"/>
    </source>
</evidence>
<dbReference type="Pfam" id="PF00082">
    <property type="entry name" value="Peptidase_S8"/>
    <property type="match status" value="1"/>
</dbReference>
<dbReference type="CDD" id="cd07489">
    <property type="entry name" value="Peptidases_S8_5"/>
    <property type="match status" value="1"/>
</dbReference>
<dbReference type="InterPro" id="IPR000209">
    <property type="entry name" value="Peptidase_S8/S53_dom"/>
</dbReference>
<evidence type="ECO:0000256" key="9">
    <source>
        <dbReference type="SAM" id="SignalP"/>
    </source>
</evidence>
<organism evidence="12 13">
    <name type="scientific">Emericellopsis cladophorae</name>
    <dbReference type="NCBI Taxonomy" id="2686198"/>
    <lineage>
        <taxon>Eukaryota</taxon>
        <taxon>Fungi</taxon>
        <taxon>Dikarya</taxon>
        <taxon>Ascomycota</taxon>
        <taxon>Pezizomycotina</taxon>
        <taxon>Sordariomycetes</taxon>
        <taxon>Hypocreomycetidae</taxon>
        <taxon>Hypocreales</taxon>
        <taxon>Bionectriaceae</taxon>
        <taxon>Emericellopsis</taxon>
    </lineage>
</organism>
<gene>
    <name evidence="12" type="ORF">J7T54_000235</name>
</gene>
<comment type="similarity">
    <text evidence="1 7 8">Belongs to the peptidase S8 family.</text>
</comment>
<evidence type="ECO:0000259" key="11">
    <source>
        <dbReference type="Pfam" id="PF06280"/>
    </source>
</evidence>
<keyword evidence="5 7" id="KW-0720">Serine protease</keyword>